<name>A0A923SQQ6_9FIRM</name>
<dbReference type="NCBIfam" id="NF005389">
    <property type="entry name" value="PRK06934.1"/>
    <property type="match status" value="1"/>
</dbReference>
<feature type="region of interest" description="Disordered" evidence="1">
    <location>
        <begin position="25"/>
        <end position="48"/>
    </location>
</feature>
<evidence type="ECO:0000256" key="2">
    <source>
        <dbReference type="SAM" id="SignalP"/>
    </source>
</evidence>
<feature type="chain" id="PRO_5038898178" evidence="2">
    <location>
        <begin position="18"/>
        <end position="235"/>
    </location>
</feature>
<accession>A0A923SQQ6</accession>
<feature type="compositionally biased region" description="Low complexity" evidence="1">
    <location>
        <begin position="31"/>
        <end position="48"/>
    </location>
</feature>
<dbReference type="PANTHER" id="PTHR39201">
    <property type="entry name" value="EXPORTED PROTEIN-RELATED"/>
    <property type="match status" value="1"/>
</dbReference>
<protein>
    <submittedName>
        <fullName evidence="4">Flavodoxin</fullName>
    </submittedName>
</protein>
<dbReference type="SUPFAM" id="SSF52218">
    <property type="entry name" value="Flavoproteins"/>
    <property type="match status" value="1"/>
</dbReference>
<dbReference type="PANTHER" id="PTHR39201:SF1">
    <property type="entry name" value="FLAVODOXIN-LIKE DOMAIN-CONTAINING PROTEIN"/>
    <property type="match status" value="1"/>
</dbReference>
<dbReference type="Gene3D" id="3.40.50.360">
    <property type="match status" value="1"/>
</dbReference>
<feature type="domain" description="Flavodoxin-like" evidence="3">
    <location>
        <begin position="79"/>
        <end position="235"/>
    </location>
</feature>
<dbReference type="PROSITE" id="PS50902">
    <property type="entry name" value="FLAVODOXIN_LIKE"/>
    <property type="match status" value="1"/>
</dbReference>
<evidence type="ECO:0000313" key="4">
    <source>
        <dbReference type="EMBL" id="MBC6679856.1"/>
    </source>
</evidence>
<dbReference type="EMBL" id="JACRYT010000007">
    <property type="protein sequence ID" value="MBC6679856.1"/>
    <property type="molecule type" value="Genomic_DNA"/>
</dbReference>
<dbReference type="AlphaFoldDB" id="A0A923SQQ6"/>
<dbReference type="InterPro" id="IPR029039">
    <property type="entry name" value="Flavoprotein-like_sf"/>
</dbReference>
<dbReference type="RefSeq" id="WP_187302956.1">
    <property type="nucleotide sequence ID" value="NZ_JACRYT010000007.1"/>
</dbReference>
<evidence type="ECO:0000259" key="3">
    <source>
        <dbReference type="PROSITE" id="PS50902"/>
    </source>
</evidence>
<keyword evidence="5" id="KW-1185">Reference proteome</keyword>
<organism evidence="4 5">
    <name type="scientific">Zhenpiania hominis</name>
    <dbReference type="NCBI Taxonomy" id="2763644"/>
    <lineage>
        <taxon>Bacteria</taxon>
        <taxon>Bacillati</taxon>
        <taxon>Bacillota</taxon>
        <taxon>Clostridia</taxon>
        <taxon>Peptostreptococcales</taxon>
        <taxon>Anaerovoracaceae</taxon>
        <taxon>Zhenpiania</taxon>
    </lineage>
</organism>
<dbReference type="InterPro" id="IPR008254">
    <property type="entry name" value="Flavodoxin/NO_synth"/>
</dbReference>
<dbReference type="PROSITE" id="PS51257">
    <property type="entry name" value="PROKAR_LIPOPROTEIN"/>
    <property type="match status" value="1"/>
</dbReference>
<dbReference type="Proteomes" id="UP000602647">
    <property type="component" value="Unassembled WGS sequence"/>
</dbReference>
<comment type="caution">
    <text evidence="4">The sequence shown here is derived from an EMBL/GenBank/DDBJ whole genome shotgun (WGS) entry which is preliminary data.</text>
</comment>
<gene>
    <name evidence="4" type="ORF">H9L42_08445</name>
</gene>
<dbReference type="GO" id="GO:0016651">
    <property type="term" value="F:oxidoreductase activity, acting on NAD(P)H"/>
    <property type="evidence" value="ECO:0007669"/>
    <property type="project" value="UniProtKB-ARBA"/>
</dbReference>
<sequence length="235" mass="25309">MKKGMVFLLICFMLVFAAACGETETSQNAQTGTSGEAAQASAETEASQGENSNALIAYFTYAENAELPDGVDASASASIQVADGERTGNTGMVARMIQDAIGADLFSIRTEESYPDNYEDTVDQGQEEQAENARPRLTGQIENLDQYDTVFLGFPNWWGDMPMAVYSFLEEYDLSGKTIVPFVTSGGSGFSGTVSEIETLEPDAEVQEGLSIGASSVQDARNDVESWLQELGYME</sequence>
<evidence type="ECO:0000313" key="5">
    <source>
        <dbReference type="Proteomes" id="UP000602647"/>
    </source>
</evidence>
<reference evidence="4" key="1">
    <citation type="submission" date="2020-08" db="EMBL/GenBank/DDBJ databases">
        <title>Genome public.</title>
        <authorList>
            <person name="Liu C."/>
            <person name="Sun Q."/>
        </authorList>
    </citation>
    <scope>NUCLEOTIDE SEQUENCE</scope>
    <source>
        <strain evidence="4">BX12</strain>
    </source>
</reference>
<evidence type="ECO:0000256" key="1">
    <source>
        <dbReference type="SAM" id="MobiDB-lite"/>
    </source>
</evidence>
<proteinExistence type="predicted"/>
<feature type="signal peptide" evidence="2">
    <location>
        <begin position="1"/>
        <end position="17"/>
    </location>
</feature>
<dbReference type="GO" id="GO:0010181">
    <property type="term" value="F:FMN binding"/>
    <property type="evidence" value="ECO:0007669"/>
    <property type="project" value="InterPro"/>
</dbReference>
<keyword evidence="2" id="KW-0732">Signal</keyword>
<dbReference type="Pfam" id="PF12682">
    <property type="entry name" value="Flavodoxin_4"/>
    <property type="match status" value="1"/>
</dbReference>